<dbReference type="GO" id="GO:0005829">
    <property type="term" value="C:cytosol"/>
    <property type="evidence" value="ECO:0007669"/>
    <property type="project" value="TreeGrafter"/>
</dbReference>
<accession>A0A0D6NKE6</accession>
<dbReference type="Proteomes" id="UP000032670">
    <property type="component" value="Unassembled WGS sequence"/>
</dbReference>
<dbReference type="InterPro" id="IPR014729">
    <property type="entry name" value="Rossmann-like_a/b/a_fold"/>
</dbReference>
<dbReference type="PRINTS" id="PR00987">
    <property type="entry name" value="TRNASYNTHGLU"/>
</dbReference>
<proteinExistence type="inferred from homology"/>
<evidence type="ECO:0000256" key="1">
    <source>
        <dbReference type="ARBA" id="ARBA00022598"/>
    </source>
</evidence>
<feature type="domain" description="Glutamyl/glutaminyl-tRNA synthetase class Ib catalytic" evidence="8">
    <location>
        <begin position="37"/>
        <end position="313"/>
    </location>
</feature>
<dbReference type="GO" id="GO:0005524">
    <property type="term" value="F:ATP binding"/>
    <property type="evidence" value="ECO:0007669"/>
    <property type="project" value="UniProtKB-KW"/>
</dbReference>
<comment type="caution">
    <text evidence="9">The sequence shown here is derived from an EMBL/GenBank/DDBJ whole genome shotgun (WGS) entry which is preliminary data.</text>
</comment>
<gene>
    <name evidence="9" type="ORF">Abor_014_006</name>
</gene>
<evidence type="ECO:0000256" key="6">
    <source>
        <dbReference type="ARBA" id="ARBA00023146"/>
    </source>
</evidence>
<evidence type="ECO:0000256" key="7">
    <source>
        <dbReference type="RuleBase" id="RU363037"/>
    </source>
</evidence>
<dbReference type="PANTHER" id="PTHR43311">
    <property type="entry name" value="GLUTAMATE--TRNA LIGASE"/>
    <property type="match status" value="1"/>
</dbReference>
<dbReference type="STRING" id="1231341.Abor_014_006"/>
<keyword evidence="6 7" id="KW-0030">Aminoacyl-tRNA synthetase</keyword>
<sequence>MGMVAQAAMVTTVGRVTEHFIEEQGSTDHEGAMTGWVTRFAPSPTGFLHLGHVASALFGWRYAQPNGTWFVRLEDIDPQRCKPDYETALLEDLAWLGLHSAKPVLYQSACLAEYAKTLQNLERLGVIYPCFCTRSDIMRESAAIFSAPHTAPDGSLKYPGTCRALSTVQRATLCAQGVPHVLRLDMEKACALAQSQAPNGAWPLTYTDLERGTVVCKPELFGDVVLARRDVPASYHLCVTHDDARQGVTLVTRGEDLRPATDLHCLLQTLMGWPRPHYAFHPLLCGADGKRLAKRDGAKAVRAMRAAGVSAQAVCQAAGFAGP</sequence>
<accession>A0A6N3SSL9</accession>
<evidence type="ECO:0000256" key="4">
    <source>
        <dbReference type="ARBA" id="ARBA00022833"/>
    </source>
</evidence>
<dbReference type="Gene3D" id="3.40.50.620">
    <property type="entry name" value="HUPs"/>
    <property type="match status" value="1"/>
</dbReference>
<keyword evidence="3 7" id="KW-0547">Nucleotide-binding</keyword>
<keyword evidence="1 7" id="KW-0436">Ligase</keyword>
<name>A0A0D6NKE6_9PROT</name>
<dbReference type="AlphaFoldDB" id="A0A0D6NKE6"/>
<evidence type="ECO:0000256" key="2">
    <source>
        <dbReference type="ARBA" id="ARBA00022723"/>
    </source>
</evidence>
<dbReference type="Pfam" id="PF00749">
    <property type="entry name" value="tRNA-synt_1c"/>
    <property type="match status" value="1"/>
</dbReference>
<dbReference type="GO" id="GO:0004818">
    <property type="term" value="F:glutamate-tRNA ligase activity"/>
    <property type="evidence" value="ECO:0007669"/>
    <property type="project" value="TreeGrafter"/>
</dbReference>
<keyword evidence="4" id="KW-0862">Zinc</keyword>
<evidence type="ECO:0000259" key="8">
    <source>
        <dbReference type="Pfam" id="PF00749"/>
    </source>
</evidence>
<dbReference type="InterPro" id="IPR049940">
    <property type="entry name" value="GluQ/Sye"/>
</dbReference>
<dbReference type="PANTHER" id="PTHR43311:SF1">
    <property type="entry name" value="GLUTAMYL-Q TRNA(ASP) SYNTHETASE"/>
    <property type="match status" value="1"/>
</dbReference>
<keyword evidence="5 7" id="KW-0067">ATP-binding</keyword>
<evidence type="ECO:0000256" key="3">
    <source>
        <dbReference type="ARBA" id="ARBA00022741"/>
    </source>
</evidence>
<dbReference type="SUPFAM" id="SSF52374">
    <property type="entry name" value="Nucleotidylyl transferase"/>
    <property type="match status" value="1"/>
</dbReference>
<dbReference type="InterPro" id="IPR020058">
    <property type="entry name" value="Glu/Gln-tRNA-synth_Ib_cat-dom"/>
</dbReference>
<dbReference type="GO" id="GO:0006424">
    <property type="term" value="P:glutamyl-tRNA aminoacylation"/>
    <property type="evidence" value="ECO:0007669"/>
    <property type="project" value="TreeGrafter"/>
</dbReference>
<protein>
    <submittedName>
        <fullName evidence="9">Glutamyl-tRNA synthetase</fullName>
    </submittedName>
</protein>
<keyword evidence="7" id="KW-0648">Protein biosynthesis</keyword>
<comment type="similarity">
    <text evidence="7">Belongs to the class-I aminoacyl-tRNA synthetase family.</text>
</comment>
<keyword evidence="10" id="KW-1185">Reference proteome</keyword>
<dbReference type="InterPro" id="IPR001412">
    <property type="entry name" value="aa-tRNA-synth_I_CS"/>
</dbReference>
<keyword evidence="2" id="KW-0479">Metal-binding</keyword>
<dbReference type="NCBIfam" id="NF004315">
    <property type="entry name" value="PRK05710.1-4"/>
    <property type="match status" value="1"/>
</dbReference>
<reference evidence="9 10" key="1">
    <citation type="submission" date="2012-11" db="EMBL/GenBank/DDBJ databases">
        <title>Whole genome sequence of Acetobacter orientalis 21F-2.</title>
        <authorList>
            <person name="Azuma Y."/>
            <person name="Higashiura N."/>
            <person name="Hirakawa H."/>
            <person name="Matsushita K."/>
        </authorList>
    </citation>
    <scope>NUCLEOTIDE SEQUENCE [LARGE SCALE GENOMIC DNA]</scope>
    <source>
        <strain evidence="9 10">21F-2</strain>
    </source>
</reference>
<organism evidence="9 10">
    <name type="scientific">Acetobacter orientalis</name>
    <dbReference type="NCBI Taxonomy" id="146474"/>
    <lineage>
        <taxon>Bacteria</taxon>
        <taxon>Pseudomonadati</taxon>
        <taxon>Pseudomonadota</taxon>
        <taxon>Alphaproteobacteria</taxon>
        <taxon>Acetobacterales</taxon>
        <taxon>Acetobacteraceae</taxon>
        <taxon>Acetobacter</taxon>
    </lineage>
</organism>
<dbReference type="InterPro" id="IPR000924">
    <property type="entry name" value="Glu/Gln-tRNA-synth"/>
</dbReference>
<evidence type="ECO:0000313" key="9">
    <source>
        <dbReference type="EMBL" id="GAN65841.1"/>
    </source>
</evidence>
<dbReference type="PROSITE" id="PS00178">
    <property type="entry name" value="AA_TRNA_LIGASE_I"/>
    <property type="match status" value="1"/>
</dbReference>
<evidence type="ECO:0000256" key="5">
    <source>
        <dbReference type="ARBA" id="ARBA00022840"/>
    </source>
</evidence>
<evidence type="ECO:0000313" key="10">
    <source>
        <dbReference type="Proteomes" id="UP000032670"/>
    </source>
</evidence>
<dbReference type="EMBL" id="BAMX01000014">
    <property type="protein sequence ID" value="GAN65841.1"/>
    <property type="molecule type" value="Genomic_DNA"/>
</dbReference>